<feature type="domain" description="Putative zinc-finger" evidence="8">
    <location>
        <begin position="193"/>
        <end position="226"/>
    </location>
</feature>
<feature type="domain" description="RNA polymerase sigma factor 70 region 4 type 2" evidence="7">
    <location>
        <begin position="123"/>
        <end position="174"/>
    </location>
</feature>
<evidence type="ECO:0000256" key="5">
    <source>
        <dbReference type="ARBA" id="ARBA00023163"/>
    </source>
</evidence>
<dbReference type="PANTHER" id="PTHR43133">
    <property type="entry name" value="RNA POLYMERASE ECF-TYPE SIGMA FACTO"/>
    <property type="match status" value="1"/>
</dbReference>
<evidence type="ECO:0000256" key="3">
    <source>
        <dbReference type="ARBA" id="ARBA00023082"/>
    </source>
</evidence>
<dbReference type="Pfam" id="PF13490">
    <property type="entry name" value="zf-HC2"/>
    <property type="match status" value="1"/>
</dbReference>
<evidence type="ECO:0000259" key="7">
    <source>
        <dbReference type="Pfam" id="PF08281"/>
    </source>
</evidence>
<evidence type="ECO:0000313" key="9">
    <source>
        <dbReference type="EMBL" id="RNL62313.1"/>
    </source>
</evidence>
<dbReference type="GO" id="GO:0016987">
    <property type="term" value="F:sigma factor activity"/>
    <property type="evidence" value="ECO:0007669"/>
    <property type="project" value="UniProtKB-KW"/>
</dbReference>
<dbReference type="InterPro" id="IPR013324">
    <property type="entry name" value="RNA_pol_sigma_r3/r4-like"/>
</dbReference>
<dbReference type="InterPro" id="IPR007627">
    <property type="entry name" value="RNA_pol_sigma70_r2"/>
</dbReference>
<dbReference type="Gene3D" id="1.10.1740.10">
    <property type="match status" value="1"/>
</dbReference>
<dbReference type="EMBL" id="RJSE01000007">
    <property type="protein sequence ID" value="RNL62313.1"/>
    <property type="molecule type" value="Genomic_DNA"/>
</dbReference>
<comment type="caution">
    <text evidence="9">The sequence shown here is derived from an EMBL/GenBank/DDBJ whole genome shotgun (WGS) entry which is preliminary data.</text>
</comment>
<dbReference type="OrthoDB" id="4990598at2"/>
<dbReference type="SUPFAM" id="SSF88946">
    <property type="entry name" value="Sigma2 domain of RNA polymerase sigma factors"/>
    <property type="match status" value="1"/>
</dbReference>
<keyword evidence="4" id="KW-0238">DNA-binding</keyword>
<evidence type="ECO:0000259" key="6">
    <source>
        <dbReference type="Pfam" id="PF04542"/>
    </source>
</evidence>
<evidence type="ECO:0000256" key="1">
    <source>
        <dbReference type="ARBA" id="ARBA00010641"/>
    </source>
</evidence>
<evidence type="ECO:0000256" key="4">
    <source>
        <dbReference type="ARBA" id="ARBA00023125"/>
    </source>
</evidence>
<gene>
    <name evidence="9" type="ORF">EFK50_11065</name>
</gene>
<dbReference type="NCBIfam" id="TIGR02937">
    <property type="entry name" value="sigma70-ECF"/>
    <property type="match status" value="1"/>
</dbReference>
<dbReference type="AlphaFoldDB" id="A0A3N0CH37"/>
<keyword evidence="10" id="KW-1185">Reference proteome</keyword>
<dbReference type="PANTHER" id="PTHR43133:SF8">
    <property type="entry name" value="RNA POLYMERASE SIGMA FACTOR HI_1459-RELATED"/>
    <property type="match status" value="1"/>
</dbReference>
<dbReference type="Gene3D" id="1.10.10.10">
    <property type="entry name" value="Winged helix-like DNA-binding domain superfamily/Winged helix DNA-binding domain"/>
    <property type="match status" value="1"/>
</dbReference>
<dbReference type="GO" id="GO:0003677">
    <property type="term" value="F:DNA binding"/>
    <property type="evidence" value="ECO:0007669"/>
    <property type="project" value="UniProtKB-KW"/>
</dbReference>
<protein>
    <submittedName>
        <fullName evidence="9">Sigma-70 family RNA polymerase sigma factor</fullName>
    </submittedName>
</protein>
<keyword evidence="2" id="KW-0805">Transcription regulation</keyword>
<dbReference type="SUPFAM" id="SSF88659">
    <property type="entry name" value="Sigma3 and sigma4 domains of RNA polymerase sigma factors"/>
    <property type="match status" value="1"/>
</dbReference>
<dbReference type="Proteomes" id="UP000267128">
    <property type="component" value="Unassembled WGS sequence"/>
</dbReference>
<dbReference type="Pfam" id="PF04542">
    <property type="entry name" value="Sigma70_r2"/>
    <property type="match status" value="1"/>
</dbReference>
<dbReference type="GO" id="GO:0006352">
    <property type="term" value="P:DNA-templated transcription initiation"/>
    <property type="evidence" value="ECO:0007669"/>
    <property type="project" value="InterPro"/>
</dbReference>
<evidence type="ECO:0000313" key="10">
    <source>
        <dbReference type="Proteomes" id="UP000267128"/>
    </source>
</evidence>
<comment type="similarity">
    <text evidence="1">Belongs to the sigma-70 factor family. ECF subfamily.</text>
</comment>
<organism evidence="9 10">
    <name type="scientific">Nocardioides marmoriginsengisoli</name>
    <dbReference type="NCBI Taxonomy" id="661483"/>
    <lineage>
        <taxon>Bacteria</taxon>
        <taxon>Bacillati</taxon>
        <taxon>Actinomycetota</taxon>
        <taxon>Actinomycetes</taxon>
        <taxon>Propionibacteriales</taxon>
        <taxon>Nocardioidaceae</taxon>
        <taxon>Nocardioides</taxon>
    </lineage>
</organism>
<keyword evidence="5" id="KW-0804">Transcription</keyword>
<proteinExistence type="inferred from homology"/>
<evidence type="ECO:0000256" key="2">
    <source>
        <dbReference type="ARBA" id="ARBA00023015"/>
    </source>
</evidence>
<dbReference type="InterPro" id="IPR027383">
    <property type="entry name" value="Znf_put"/>
</dbReference>
<dbReference type="InterPro" id="IPR036388">
    <property type="entry name" value="WH-like_DNA-bd_sf"/>
</dbReference>
<reference evidence="9 10" key="1">
    <citation type="submission" date="2018-11" db="EMBL/GenBank/DDBJ databases">
        <authorList>
            <person name="Li F."/>
        </authorList>
    </citation>
    <scope>NUCLEOTIDE SEQUENCE [LARGE SCALE GENOMIC DNA]</scope>
    <source>
        <strain evidence="9 10">Gsoil 097</strain>
    </source>
</reference>
<accession>A0A3N0CH37</accession>
<feature type="domain" description="RNA polymerase sigma-70 region 2" evidence="6">
    <location>
        <begin position="30"/>
        <end position="97"/>
    </location>
</feature>
<sequence>MTHAKDPGTATDLELIALVRAGDPAAYEELFVRHREVALRYARRLVEPGRADDLCAEAFTKVLDLLRRGLGPDTSFRAYLLTTVRSTHLNAVRAGRREDLVADHEPTGRLGPVVDDPDSRFDREAVLRAFAQLPERWQAALWLTTVEGRSNREAGEHLGLGVNAVASLTFRARAGLRQAYLAEHLLTAADPRCRQVRELLPHHLRDALGARRRRLVDVHLTGCLPCTDAAVELSYVDRSLRATPAPQD</sequence>
<keyword evidence="3" id="KW-0731">Sigma factor</keyword>
<name>A0A3N0CH37_9ACTN</name>
<dbReference type="InterPro" id="IPR013325">
    <property type="entry name" value="RNA_pol_sigma_r2"/>
</dbReference>
<dbReference type="Pfam" id="PF08281">
    <property type="entry name" value="Sigma70_r4_2"/>
    <property type="match status" value="1"/>
</dbReference>
<dbReference type="RefSeq" id="WP_123227609.1">
    <property type="nucleotide sequence ID" value="NZ_RJSE01000007.1"/>
</dbReference>
<dbReference type="InterPro" id="IPR039425">
    <property type="entry name" value="RNA_pol_sigma-70-like"/>
</dbReference>
<dbReference type="InterPro" id="IPR014284">
    <property type="entry name" value="RNA_pol_sigma-70_dom"/>
</dbReference>
<evidence type="ECO:0000259" key="8">
    <source>
        <dbReference type="Pfam" id="PF13490"/>
    </source>
</evidence>
<dbReference type="InterPro" id="IPR013249">
    <property type="entry name" value="RNA_pol_sigma70_r4_t2"/>
</dbReference>